<evidence type="ECO:0000256" key="10">
    <source>
        <dbReference type="ARBA" id="ARBA00079637"/>
    </source>
</evidence>
<sequence length="339" mass="36667">MAIEGSLDNKSDRVAKSLDGLLTLVKDDLEQVNRTIVDHMHSPIALIPQLAGHIIAAGGKRLRPVLTLASAKLVGYEGDRHVKLAAVIELLHTATLLHDDVVDESELRRGRASANALFGNQPSVLVGDFLFSRSFELMVEDGSLRVLAILSRASAVIAEGEVLQLITANDTETTVESYLQVICSKTAALFAAACRIGAVVSDRPSAEEEALAAYGLSLGIAFQLIDDALDYSAREAELGKTVGDDFREGKITLPVIHAFHAGDDEEKAFWRRCLEKLDQQDGDLEHANALLAKHGSVEVTIAHARQYGEDARAALAIFPDCAARQAMLDVIDFCIERAY</sequence>
<dbReference type="PANTHER" id="PTHR12001:SF69">
    <property type="entry name" value="ALL TRANS-POLYPRENYL-DIPHOSPHATE SYNTHASE PDSS1"/>
    <property type="match status" value="1"/>
</dbReference>
<dbReference type="InterPro" id="IPR008949">
    <property type="entry name" value="Isoprenoid_synthase_dom_sf"/>
</dbReference>
<reference evidence="14" key="1">
    <citation type="submission" date="2016-10" db="EMBL/GenBank/DDBJ databases">
        <authorList>
            <person name="Varghese N."/>
            <person name="Submissions S."/>
        </authorList>
    </citation>
    <scope>NUCLEOTIDE SEQUENCE [LARGE SCALE GENOMIC DNA]</scope>
    <source>
        <strain evidence="14">DSM 13234</strain>
    </source>
</reference>
<protein>
    <recommendedName>
        <fullName evidence="9">Octaprenyl diphosphate synthase</fullName>
        <ecNumber evidence="8">2.5.1.90</ecNumber>
    </recommendedName>
    <alternativeName>
        <fullName evidence="11">All-trans-octaprenyl-diphosphate synthase</fullName>
    </alternativeName>
    <alternativeName>
        <fullName evidence="10">Octaprenyl pyrophosphate synthase</fullName>
    </alternativeName>
</protein>
<accession>A0A1H6GSM8</accession>
<evidence type="ECO:0000256" key="2">
    <source>
        <dbReference type="ARBA" id="ARBA00006706"/>
    </source>
</evidence>
<evidence type="ECO:0000256" key="12">
    <source>
        <dbReference type="RuleBase" id="RU004466"/>
    </source>
</evidence>
<keyword evidence="5" id="KW-0460">Magnesium</keyword>
<evidence type="ECO:0000313" key="14">
    <source>
        <dbReference type="Proteomes" id="UP000182983"/>
    </source>
</evidence>
<dbReference type="EC" id="2.5.1.90" evidence="8"/>
<comment type="catalytic activity">
    <reaction evidence="6">
        <text>5 isopentenyl diphosphate + (2E,6E)-farnesyl diphosphate = all-trans-octaprenyl diphosphate + 5 diphosphate</text>
        <dbReference type="Rhea" id="RHEA:27798"/>
        <dbReference type="ChEBI" id="CHEBI:33019"/>
        <dbReference type="ChEBI" id="CHEBI:57711"/>
        <dbReference type="ChEBI" id="CHEBI:128769"/>
        <dbReference type="ChEBI" id="CHEBI:175763"/>
        <dbReference type="EC" id="2.5.1.90"/>
    </reaction>
</comment>
<keyword evidence="14" id="KW-1185">Reference proteome</keyword>
<dbReference type="GO" id="GO:0046872">
    <property type="term" value="F:metal ion binding"/>
    <property type="evidence" value="ECO:0007669"/>
    <property type="project" value="UniProtKB-KW"/>
</dbReference>
<evidence type="ECO:0000256" key="8">
    <source>
        <dbReference type="ARBA" id="ARBA00066511"/>
    </source>
</evidence>
<dbReference type="GO" id="GO:0106350">
    <property type="term" value="F:all-trans-octaprenyl-diphosphate synthase activity"/>
    <property type="evidence" value="ECO:0007669"/>
    <property type="project" value="UniProtKB-EC"/>
</dbReference>
<dbReference type="GO" id="GO:0008299">
    <property type="term" value="P:isoprenoid biosynthetic process"/>
    <property type="evidence" value="ECO:0007669"/>
    <property type="project" value="InterPro"/>
</dbReference>
<dbReference type="InterPro" id="IPR000092">
    <property type="entry name" value="Polyprenyl_synt"/>
</dbReference>
<dbReference type="OrthoDB" id="9805316at2"/>
<dbReference type="Pfam" id="PF00348">
    <property type="entry name" value="polyprenyl_synt"/>
    <property type="match status" value="1"/>
</dbReference>
<dbReference type="AlphaFoldDB" id="A0A1H6GSM8"/>
<evidence type="ECO:0000313" key="13">
    <source>
        <dbReference type="EMBL" id="SEH25138.1"/>
    </source>
</evidence>
<evidence type="ECO:0000256" key="11">
    <source>
        <dbReference type="ARBA" id="ARBA00083124"/>
    </source>
</evidence>
<keyword evidence="4" id="KW-0479">Metal-binding</keyword>
<comment type="cofactor">
    <cofactor evidence="1">
        <name>Mg(2+)</name>
        <dbReference type="ChEBI" id="CHEBI:18420"/>
    </cofactor>
</comment>
<dbReference type="Proteomes" id="UP000182983">
    <property type="component" value="Unassembled WGS sequence"/>
</dbReference>
<proteinExistence type="inferred from homology"/>
<evidence type="ECO:0000256" key="6">
    <source>
        <dbReference type="ARBA" id="ARBA00051506"/>
    </source>
</evidence>
<dbReference type="FunFam" id="1.10.600.10:FF:000002">
    <property type="entry name" value="Octaprenyl diphosphate synthase"/>
    <property type="match status" value="1"/>
</dbReference>
<dbReference type="EMBL" id="FNWO01000001">
    <property type="protein sequence ID" value="SEH25138.1"/>
    <property type="molecule type" value="Genomic_DNA"/>
</dbReference>
<evidence type="ECO:0000256" key="4">
    <source>
        <dbReference type="ARBA" id="ARBA00022723"/>
    </source>
</evidence>
<dbReference type="InterPro" id="IPR033749">
    <property type="entry name" value="Polyprenyl_synt_CS"/>
</dbReference>
<dbReference type="PROSITE" id="PS00723">
    <property type="entry name" value="POLYPRENYL_SYNTHASE_1"/>
    <property type="match status" value="1"/>
</dbReference>
<keyword evidence="3 12" id="KW-0808">Transferase</keyword>
<gene>
    <name evidence="13" type="ORF">SAMN04244559_00138</name>
</gene>
<organism evidence="13 14">
    <name type="scientific">Magnetospirillum fulvum</name>
    <name type="common">Rhodospirillum fulvum</name>
    <dbReference type="NCBI Taxonomy" id="1082"/>
    <lineage>
        <taxon>Bacteria</taxon>
        <taxon>Pseudomonadati</taxon>
        <taxon>Pseudomonadota</taxon>
        <taxon>Alphaproteobacteria</taxon>
        <taxon>Rhodospirillales</taxon>
        <taxon>Rhodospirillaceae</taxon>
        <taxon>Magnetospirillum</taxon>
    </lineage>
</organism>
<name>A0A1H6GSM8_MAGFU</name>
<evidence type="ECO:0000256" key="3">
    <source>
        <dbReference type="ARBA" id="ARBA00022679"/>
    </source>
</evidence>
<dbReference type="Gene3D" id="1.10.600.10">
    <property type="entry name" value="Farnesyl Diphosphate Synthase"/>
    <property type="match status" value="1"/>
</dbReference>
<evidence type="ECO:0000256" key="1">
    <source>
        <dbReference type="ARBA" id="ARBA00001946"/>
    </source>
</evidence>
<dbReference type="SFLD" id="SFLDS00005">
    <property type="entry name" value="Isoprenoid_Synthase_Type_I"/>
    <property type="match status" value="1"/>
</dbReference>
<dbReference type="PANTHER" id="PTHR12001">
    <property type="entry name" value="GERANYLGERANYL PYROPHOSPHATE SYNTHASE"/>
    <property type="match status" value="1"/>
</dbReference>
<evidence type="ECO:0000256" key="9">
    <source>
        <dbReference type="ARBA" id="ARBA00072473"/>
    </source>
</evidence>
<evidence type="ECO:0000256" key="5">
    <source>
        <dbReference type="ARBA" id="ARBA00022842"/>
    </source>
</evidence>
<evidence type="ECO:0000256" key="7">
    <source>
        <dbReference type="ARBA" id="ARBA00055029"/>
    </source>
</evidence>
<comment type="function">
    <text evidence="7">Supplies octaprenyl diphosphate, the precursor for the side chain of the isoprenoid quinones ubiquinone and menaquinone.</text>
</comment>
<dbReference type="SUPFAM" id="SSF48576">
    <property type="entry name" value="Terpenoid synthases"/>
    <property type="match status" value="1"/>
</dbReference>
<comment type="similarity">
    <text evidence="2 12">Belongs to the FPP/GGPP synthase family.</text>
</comment>
<dbReference type="CDD" id="cd00685">
    <property type="entry name" value="Trans_IPPS_HT"/>
    <property type="match status" value="1"/>
</dbReference>
<dbReference type="RefSeq" id="WP_074764534.1">
    <property type="nucleotide sequence ID" value="NZ_FNWO01000001.1"/>
</dbReference>